<reference evidence="1" key="1">
    <citation type="submission" date="2021-02" db="EMBL/GenBank/DDBJ databases">
        <authorList>
            <person name="Nowell W R."/>
        </authorList>
    </citation>
    <scope>NUCLEOTIDE SEQUENCE</scope>
</reference>
<evidence type="ECO:0000313" key="2">
    <source>
        <dbReference type="EMBL" id="CAF3469214.1"/>
    </source>
</evidence>
<dbReference type="Proteomes" id="UP000663848">
    <property type="component" value="Unassembled WGS sequence"/>
</dbReference>
<sequence length="314" mass="36938">MVTSYRCISTVTNQFYLPTFIEQLLDLTTKLIHFAIAACKIFNDVVDGIAWERILSKIITFKFSFMFDDSVWTKKSIRLDSFRTPFWLEKKNGDIIIESTGPQDFSFSNINQLRVYWKSPMNNELIRRFTHVQQLYVNDSEKSFCMMLADIIPYLDLSTIITFIIANYYTEINIDIFIRLVCRISHLRIIGASITLLKLLCIYHWANISILKIFDQYEGGIVTKYDLTLNEIGALFRSFSHVKQIHFMHDDISNLSVFLNNISMTVSNVVLEHRVNITPTIYSKFLTREWLEQNTQLHNFSYSCDKHKRISIWL</sequence>
<dbReference type="AlphaFoldDB" id="A0A817XNL7"/>
<evidence type="ECO:0000313" key="1">
    <source>
        <dbReference type="EMBL" id="CAF3368764.1"/>
    </source>
</evidence>
<evidence type="ECO:0000313" key="3">
    <source>
        <dbReference type="EMBL" id="CAF4427307.1"/>
    </source>
</evidence>
<dbReference type="Proteomes" id="UP000663833">
    <property type="component" value="Unassembled WGS sequence"/>
</dbReference>
<gene>
    <name evidence="2" type="ORF">GRG538_LOCUS15524</name>
    <name evidence="3" type="ORF">HFQ381_LOCUS22057</name>
    <name evidence="1" type="ORF">LUA448_LOCUS14641</name>
    <name evidence="4" type="ORF">QYT958_LOCUS12207</name>
</gene>
<accession>A0A817XNL7</accession>
<name>A0A817XNL7_9BILA</name>
<dbReference type="Proteomes" id="UP000663851">
    <property type="component" value="Unassembled WGS sequence"/>
</dbReference>
<dbReference type="Proteomes" id="UP000663872">
    <property type="component" value="Unassembled WGS sequence"/>
</dbReference>
<evidence type="ECO:0000313" key="5">
    <source>
        <dbReference type="Proteomes" id="UP000663833"/>
    </source>
</evidence>
<protein>
    <submittedName>
        <fullName evidence="1">Uncharacterized protein</fullName>
    </submittedName>
</protein>
<dbReference type="EMBL" id="CAJNYT010002454">
    <property type="protein sequence ID" value="CAF3469214.1"/>
    <property type="molecule type" value="Genomic_DNA"/>
</dbReference>
<organism evidence="1 5">
    <name type="scientific">Rotaria socialis</name>
    <dbReference type="NCBI Taxonomy" id="392032"/>
    <lineage>
        <taxon>Eukaryota</taxon>
        <taxon>Metazoa</taxon>
        <taxon>Spiralia</taxon>
        <taxon>Gnathifera</taxon>
        <taxon>Rotifera</taxon>
        <taxon>Eurotatoria</taxon>
        <taxon>Bdelloidea</taxon>
        <taxon>Philodinida</taxon>
        <taxon>Philodinidae</taxon>
        <taxon>Rotaria</taxon>
    </lineage>
</organism>
<dbReference type="EMBL" id="CAJOBR010001467">
    <property type="protein sequence ID" value="CAF4610895.1"/>
    <property type="molecule type" value="Genomic_DNA"/>
</dbReference>
<dbReference type="EMBL" id="CAJNYD010001859">
    <property type="protein sequence ID" value="CAF3368764.1"/>
    <property type="molecule type" value="Genomic_DNA"/>
</dbReference>
<comment type="caution">
    <text evidence="1">The sequence shown here is derived from an EMBL/GenBank/DDBJ whole genome shotgun (WGS) entry which is preliminary data.</text>
</comment>
<evidence type="ECO:0000313" key="4">
    <source>
        <dbReference type="EMBL" id="CAF4610895.1"/>
    </source>
</evidence>
<proteinExistence type="predicted"/>
<dbReference type="EMBL" id="CAJOBO010002042">
    <property type="protein sequence ID" value="CAF4427307.1"/>
    <property type="molecule type" value="Genomic_DNA"/>
</dbReference>